<feature type="compositionally biased region" description="Basic and acidic residues" evidence="1">
    <location>
        <begin position="1"/>
        <end position="17"/>
    </location>
</feature>
<feature type="compositionally biased region" description="Basic and acidic residues" evidence="1">
    <location>
        <begin position="43"/>
        <end position="54"/>
    </location>
</feature>
<dbReference type="AlphaFoldDB" id="A0A6J4U4Z9"/>
<organism evidence="2">
    <name type="scientific">uncultured Sphingosinicella sp</name>
    <dbReference type="NCBI Taxonomy" id="478748"/>
    <lineage>
        <taxon>Bacteria</taxon>
        <taxon>Pseudomonadati</taxon>
        <taxon>Pseudomonadota</taxon>
        <taxon>Alphaproteobacteria</taxon>
        <taxon>Sphingomonadales</taxon>
        <taxon>Sphingosinicellaceae</taxon>
        <taxon>Sphingosinicella</taxon>
        <taxon>environmental samples</taxon>
    </lineage>
</organism>
<reference evidence="2" key="1">
    <citation type="submission" date="2020-02" db="EMBL/GenBank/DDBJ databases">
        <authorList>
            <person name="Meier V. D."/>
        </authorList>
    </citation>
    <scope>NUCLEOTIDE SEQUENCE</scope>
    <source>
        <strain evidence="2">AVDCRST_MAG23</strain>
    </source>
</reference>
<evidence type="ECO:0000313" key="2">
    <source>
        <dbReference type="EMBL" id="CAA9540540.1"/>
    </source>
</evidence>
<feature type="compositionally biased region" description="Basic residues" evidence="1">
    <location>
        <begin position="18"/>
        <end position="39"/>
    </location>
</feature>
<proteinExistence type="predicted"/>
<evidence type="ECO:0000256" key="1">
    <source>
        <dbReference type="SAM" id="MobiDB-lite"/>
    </source>
</evidence>
<protein>
    <submittedName>
        <fullName evidence="2">Uncharacterized protein</fullName>
    </submittedName>
</protein>
<sequence length="80" mass="8616">VGGVDRGGRAAVADRAHRALGRRKKGNRGRREGRLRRGQVARLRHEDDAFDRAPSKNGEACSRRGGSAAGDVQERAGARL</sequence>
<accession>A0A6J4U4Z9</accession>
<dbReference type="EMBL" id="CADCWD010000069">
    <property type="protein sequence ID" value="CAA9540540.1"/>
    <property type="molecule type" value="Genomic_DNA"/>
</dbReference>
<name>A0A6J4U4Z9_9SPHN</name>
<feature type="non-terminal residue" evidence="2">
    <location>
        <position position="1"/>
    </location>
</feature>
<feature type="region of interest" description="Disordered" evidence="1">
    <location>
        <begin position="1"/>
        <end position="80"/>
    </location>
</feature>
<feature type="non-terminal residue" evidence="2">
    <location>
        <position position="80"/>
    </location>
</feature>
<gene>
    <name evidence="2" type="ORF">AVDCRST_MAG23-2014</name>
</gene>